<dbReference type="PANTHER" id="PTHR45181:SF4">
    <property type="entry name" value="HEAT SHOCK PROTEIN DNAJ WITH TETRATRICOPEPTIDE REPEAT-CONTAINING PROTEIN"/>
    <property type="match status" value="1"/>
</dbReference>
<evidence type="ECO:0000313" key="3">
    <source>
        <dbReference type="Proteomes" id="UP001415857"/>
    </source>
</evidence>
<feature type="compositionally biased region" description="Low complexity" evidence="1">
    <location>
        <begin position="704"/>
        <end position="715"/>
    </location>
</feature>
<reference evidence="2 3" key="1">
    <citation type="journal article" date="2024" name="Plant J.">
        <title>Genome sequences and population genomics reveal climatic adaptation and genomic divergence between two closely related sweetgum species.</title>
        <authorList>
            <person name="Xu W.Q."/>
            <person name="Ren C.Q."/>
            <person name="Zhang X.Y."/>
            <person name="Comes H.P."/>
            <person name="Liu X.H."/>
            <person name="Li Y.G."/>
            <person name="Kettle C.J."/>
            <person name="Jalonen R."/>
            <person name="Gaisberger H."/>
            <person name="Ma Y.Z."/>
            <person name="Qiu Y.X."/>
        </authorList>
    </citation>
    <scope>NUCLEOTIDE SEQUENCE [LARGE SCALE GENOMIC DNA]</scope>
    <source>
        <strain evidence="2">Hangzhou</strain>
    </source>
</reference>
<dbReference type="AlphaFoldDB" id="A0AAP0WMC0"/>
<feature type="region of interest" description="Disordered" evidence="1">
    <location>
        <begin position="704"/>
        <end position="778"/>
    </location>
</feature>
<dbReference type="Proteomes" id="UP001415857">
    <property type="component" value="Unassembled WGS sequence"/>
</dbReference>
<name>A0AAP0WMC0_LIQFO</name>
<gene>
    <name evidence="2" type="ORF">L1049_018644</name>
</gene>
<feature type="compositionally biased region" description="Polar residues" evidence="1">
    <location>
        <begin position="88"/>
        <end position="98"/>
    </location>
</feature>
<dbReference type="EMBL" id="JBBPBK010000012">
    <property type="protein sequence ID" value="KAK9273833.1"/>
    <property type="molecule type" value="Genomic_DNA"/>
</dbReference>
<feature type="compositionally biased region" description="Low complexity" evidence="1">
    <location>
        <begin position="357"/>
        <end position="368"/>
    </location>
</feature>
<dbReference type="PANTHER" id="PTHR45181">
    <property type="entry name" value="HEAT SHOCK PROTEIN DNAJ WITH TETRATRICOPEPTIDE REPEAT-CONTAINING PROTEIN"/>
    <property type="match status" value="1"/>
</dbReference>
<evidence type="ECO:0000256" key="1">
    <source>
        <dbReference type="SAM" id="MobiDB-lite"/>
    </source>
</evidence>
<sequence>MNSSNVGDGASGFPSSIENKSDFSFNSPPISRSGLEKAALGTAPASGLSRLPRLVKPRRQMGSHHPRSAAVPETRVNPGFNPFRPVSEDSNAASSGLETSDKNEAFASAASGSNLGTNSVKWGSAGILDKEVVDDMRKLKIGSEKGIVDAGYGVSANLNEPEGSFGMGRKVSSTLEESGASELPDGMRKLNIGGSGNSERGEKSKDGNIYLSTNDKTRFGFGSGDNVGSSVGKSVESELPKEFMKLNVKDAAVLDDGSLISNADDRKKFVSGSSKKGSDYFTGSSASMLPDQMRNLNLKDSVNAQNVDKNEVNSMASEKTSFVFGSSRSTATDSLGERTETVLSNKMGNMKIGSGTGDSSGRTDTGFSSPQIFVKETQTQDLGDKMFYDVGKSIPMEFTFQTGMPGKDASDSQVPIERPNDDFKLNGTTASSSAFSSTGIHFGGKVFEVPSMDRSEKKDEFSFTSKQDGRGTTHVDFKTPNRTENLLSGLNHKVEFSAKREAVKDTRSKKRRGKFRKPDLVQVWFGHDFVPKESSSQENPVSPVSYSPMDVSPYQETLADNQCSRETSVTSNDSFHLDINYASTDSHPTVSYDATDEDLVSATRHLDISEGDEKCDEMKEETSEYHFNKGVGAEGHPEESISGAETESFKSATEEVDANDDVTVTSAVTEAGLNIEKQESDGRMHFFSASSSEDINGTNFTFAASSSPQGQASATARHHRMKARTKVGPDSYNHTPNAKVPYASHSPQFFPFSRTASFSSRGQSKKGDLPTSQQQIRE</sequence>
<feature type="compositionally biased region" description="Polar residues" evidence="1">
    <location>
        <begin position="13"/>
        <end position="30"/>
    </location>
</feature>
<protein>
    <submittedName>
        <fullName evidence="2">Uncharacterized protein</fullName>
    </submittedName>
</protein>
<feature type="compositionally biased region" description="Basic and acidic residues" evidence="1">
    <location>
        <begin position="461"/>
        <end position="481"/>
    </location>
</feature>
<feature type="region of interest" description="Disordered" evidence="1">
    <location>
        <begin position="179"/>
        <end position="209"/>
    </location>
</feature>
<feature type="region of interest" description="Disordered" evidence="1">
    <location>
        <begin position="461"/>
        <end position="483"/>
    </location>
</feature>
<keyword evidence="3" id="KW-1185">Reference proteome</keyword>
<organism evidence="2 3">
    <name type="scientific">Liquidambar formosana</name>
    <name type="common">Formosan gum</name>
    <dbReference type="NCBI Taxonomy" id="63359"/>
    <lineage>
        <taxon>Eukaryota</taxon>
        <taxon>Viridiplantae</taxon>
        <taxon>Streptophyta</taxon>
        <taxon>Embryophyta</taxon>
        <taxon>Tracheophyta</taxon>
        <taxon>Spermatophyta</taxon>
        <taxon>Magnoliopsida</taxon>
        <taxon>eudicotyledons</taxon>
        <taxon>Gunneridae</taxon>
        <taxon>Pentapetalae</taxon>
        <taxon>Saxifragales</taxon>
        <taxon>Altingiaceae</taxon>
        <taxon>Liquidambar</taxon>
    </lineage>
</organism>
<feature type="compositionally biased region" description="Basic residues" evidence="1">
    <location>
        <begin position="716"/>
        <end position="725"/>
    </location>
</feature>
<accession>A0AAP0WMC0</accession>
<feature type="compositionally biased region" description="Basic residues" evidence="1">
    <location>
        <begin position="53"/>
        <end position="67"/>
    </location>
</feature>
<feature type="region of interest" description="Disordered" evidence="1">
    <location>
        <begin position="347"/>
        <end position="368"/>
    </location>
</feature>
<feature type="region of interest" description="Disordered" evidence="1">
    <location>
        <begin position="1"/>
        <end position="99"/>
    </location>
</feature>
<evidence type="ECO:0000313" key="2">
    <source>
        <dbReference type="EMBL" id="KAK9273833.1"/>
    </source>
</evidence>
<proteinExistence type="predicted"/>
<comment type="caution">
    <text evidence="2">The sequence shown here is derived from an EMBL/GenBank/DDBJ whole genome shotgun (WGS) entry which is preliminary data.</text>
</comment>